<evidence type="ECO:0000256" key="12">
    <source>
        <dbReference type="PIRSR" id="PIRSR600760-2"/>
    </source>
</evidence>
<organism evidence="13 14">
    <name type="scientific">Aurantimicrobium photophilum</name>
    <dbReference type="NCBI Taxonomy" id="1987356"/>
    <lineage>
        <taxon>Bacteria</taxon>
        <taxon>Bacillati</taxon>
        <taxon>Actinomycetota</taxon>
        <taxon>Actinomycetes</taxon>
        <taxon>Micrococcales</taxon>
        <taxon>Microbacteriaceae</taxon>
        <taxon>Aurantimicrobium</taxon>
    </lineage>
</organism>
<dbReference type="InterPro" id="IPR051090">
    <property type="entry name" value="Inositol_monoP_superfamily"/>
</dbReference>
<dbReference type="PRINTS" id="PR00377">
    <property type="entry name" value="IMPHPHTASES"/>
</dbReference>
<evidence type="ECO:0000256" key="9">
    <source>
        <dbReference type="ARBA" id="ARBA00033209"/>
    </source>
</evidence>
<evidence type="ECO:0000313" key="13">
    <source>
        <dbReference type="EMBL" id="AWR21130.1"/>
    </source>
</evidence>
<evidence type="ECO:0000313" key="14">
    <source>
        <dbReference type="Proteomes" id="UP000246894"/>
    </source>
</evidence>
<dbReference type="Pfam" id="PF00459">
    <property type="entry name" value="Inositol_P"/>
    <property type="match status" value="1"/>
</dbReference>
<protein>
    <recommendedName>
        <fullName evidence="5">Histidinol-phosphatase</fullName>
        <ecNumber evidence="4">3.1.3.15</ecNumber>
    </recommendedName>
    <alternativeName>
        <fullName evidence="9">Histidinol-phosphate phosphatase</fullName>
    </alternativeName>
</protein>
<evidence type="ECO:0000256" key="5">
    <source>
        <dbReference type="ARBA" id="ARBA00021697"/>
    </source>
</evidence>
<dbReference type="Gene3D" id="3.40.190.80">
    <property type="match status" value="1"/>
</dbReference>
<name>A0A2Z3RX75_9MICO</name>
<evidence type="ECO:0000256" key="3">
    <source>
        <dbReference type="ARBA" id="ARBA00009759"/>
    </source>
</evidence>
<comment type="cofactor">
    <cofactor evidence="1 12">
        <name>Mg(2+)</name>
        <dbReference type="ChEBI" id="CHEBI:18420"/>
    </cofactor>
</comment>
<gene>
    <name evidence="13" type="ORF">AURMO_00515</name>
</gene>
<feature type="binding site" evidence="12">
    <location>
        <position position="100"/>
    </location>
    <ligand>
        <name>Mg(2+)</name>
        <dbReference type="ChEBI" id="CHEBI:18420"/>
        <label>1</label>
        <note>catalytic</note>
    </ligand>
</feature>
<dbReference type="SUPFAM" id="SSF56655">
    <property type="entry name" value="Carbohydrate phosphatase"/>
    <property type="match status" value="1"/>
</dbReference>
<keyword evidence="7 13" id="KW-0378">Hydrolase</keyword>
<evidence type="ECO:0000256" key="1">
    <source>
        <dbReference type="ARBA" id="ARBA00001946"/>
    </source>
</evidence>
<keyword evidence="14" id="KW-1185">Reference proteome</keyword>
<dbReference type="GO" id="GO:0004401">
    <property type="term" value="F:histidinol-phosphatase activity"/>
    <property type="evidence" value="ECO:0007669"/>
    <property type="project" value="UniProtKB-EC"/>
</dbReference>
<comment type="pathway">
    <text evidence="2">Amino-acid biosynthesis; L-histidine biosynthesis; L-histidine from 5-phospho-alpha-D-ribose 1-diphosphate: step 8/9.</text>
</comment>
<dbReference type="PANTHER" id="PTHR43200">
    <property type="entry name" value="PHOSPHATASE"/>
    <property type="match status" value="1"/>
</dbReference>
<dbReference type="PANTHER" id="PTHR43200:SF6">
    <property type="entry name" value="3'(2'),5'-BISPHOSPHATE NUCLEOTIDASE"/>
    <property type="match status" value="1"/>
</dbReference>
<evidence type="ECO:0000256" key="11">
    <source>
        <dbReference type="ARBA" id="ARBA00053547"/>
    </source>
</evidence>
<dbReference type="EC" id="3.1.3.15" evidence="4"/>
<dbReference type="EMBL" id="CP023994">
    <property type="protein sequence ID" value="AWR21130.1"/>
    <property type="molecule type" value="Genomic_DNA"/>
</dbReference>
<proteinExistence type="inferred from homology"/>
<feature type="binding site" evidence="12">
    <location>
        <position position="102"/>
    </location>
    <ligand>
        <name>Mg(2+)</name>
        <dbReference type="ChEBI" id="CHEBI:18420"/>
        <label>1</label>
        <note>catalytic</note>
    </ligand>
</feature>
<feature type="binding site" evidence="12">
    <location>
        <position position="73"/>
    </location>
    <ligand>
        <name>Mg(2+)</name>
        <dbReference type="ChEBI" id="CHEBI:18420"/>
        <label>1</label>
        <note>catalytic</note>
    </ligand>
</feature>
<dbReference type="InterPro" id="IPR020583">
    <property type="entry name" value="Inositol_monoP_metal-BS"/>
</dbReference>
<evidence type="ECO:0000256" key="7">
    <source>
        <dbReference type="ARBA" id="ARBA00022801"/>
    </source>
</evidence>
<feature type="binding site" evidence="12">
    <location>
        <position position="253"/>
    </location>
    <ligand>
        <name>Mg(2+)</name>
        <dbReference type="ChEBI" id="CHEBI:18420"/>
        <label>1</label>
        <note>catalytic</note>
    </ligand>
</feature>
<dbReference type="GO" id="GO:0000105">
    <property type="term" value="P:L-histidine biosynthetic process"/>
    <property type="evidence" value="ECO:0007669"/>
    <property type="project" value="TreeGrafter"/>
</dbReference>
<dbReference type="KEGG" id="aum:AURMO_00515"/>
<dbReference type="Gene3D" id="3.30.540.10">
    <property type="entry name" value="Fructose-1,6-Bisphosphatase, subunit A, domain 1"/>
    <property type="match status" value="1"/>
</dbReference>
<comment type="similarity">
    <text evidence="3">Belongs to the inositol monophosphatase superfamily.</text>
</comment>
<keyword evidence="8 12" id="KW-0460">Magnesium</keyword>
<dbReference type="Proteomes" id="UP000246894">
    <property type="component" value="Chromosome"/>
</dbReference>
<sequence length="299" mass="32694">MTRSHFTINEDLQLALQLADAADEISRARFLAMDLEVSTKPDKTPVTDADRAVEQAIIDILSRERGEDFMLGEEFGEQAGSVSEHPTGTSDHPHRQWIIDPIDGTSNFLRGVPVWATLISLAIDGVPVIGVVSAPALGKRWWGSKGNGAWVDESHDPLANIPLPEELSEYLEQPMVAVAEPRKLEVSGVKELADASISYNSLQQWDQAGYLDELVGLSRKVWRTRAYGDMWSYMMVAEGILDVAGEFDLKPYDMAALMPIVTEAGGTFTSIDGHADVWHGSALATNGQLHAAVLNELAR</sequence>
<evidence type="ECO:0000256" key="10">
    <source>
        <dbReference type="ARBA" id="ARBA00049158"/>
    </source>
</evidence>
<dbReference type="FunFam" id="3.30.540.10:FF:000003">
    <property type="entry name" value="Inositol-1-monophosphatase"/>
    <property type="match status" value="1"/>
</dbReference>
<reference evidence="13 14" key="1">
    <citation type="submission" date="2017-10" db="EMBL/GenBank/DDBJ databases">
        <title>Genome of an Actinobacterium that displays light-enhanced growth.</title>
        <authorList>
            <person name="Maresca J.A."/>
            <person name="Hempel P."/>
            <person name="Shevchenko O."/>
            <person name="Miller K.J."/>
            <person name="Hahn M.W."/>
        </authorList>
    </citation>
    <scope>NUCLEOTIDE SEQUENCE [LARGE SCALE GENOMIC DNA]</scope>
    <source>
        <strain evidence="13 14">MWH-Mo1</strain>
    </source>
</reference>
<evidence type="ECO:0000256" key="4">
    <source>
        <dbReference type="ARBA" id="ARBA00013085"/>
    </source>
</evidence>
<dbReference type="PROSITE" id="PS00629">
    <property type="entry name" value="IMP_1"/>
    <property type="match status" value="1"/>
</dbReference>
<evidence type="ECO:0000256" key="8">
    <source>
        <dbReference type="ARBA" id="ARBA00022842"/>
    </source>
</evidence>
<dbReference type="GO" id="GO:0046872">
    <property type="term" value="F:metal ion binding"/>
    <property type="evidence" value="ECO:0007669"/>
    <property type="project" value="UniProtKB-KW"/>
</dbReference>
<comment type="catalytic activity">
    <reaction evidence="10">
        <text>L-histidinol phosphate + H2O = L-histidinol + phosphate</text>
        <dbReference type="Rhea" id="RHEA:14465"/>
        <dbReference type="ChEBI" id="CHEBI:15377"/>
        <dbReference type="ChEBI" id="CHEBI:43474"/>
        <dbReference type="ChEBI" id="CHEBI:57699"/>
        <dbReference type="ChEBI" id="CHEBI:57980"/>
        <dbReference type="EC" id="3.1.3.15"/>
    </reaction>
</comment>
<dbReference type="InterPro" id="IPR000760">
    <property type="entry name" value="Inositol_monophosphatase-like"/>
</dbReference>
<dbReference type="AlphaFoldDB" id="A0A2Z3RX75"/>
<evidence type="ECO:0000256" key="2">
    <source>
        <dbReference type="ARBA" id="ARBA00004970"/>
    </source>
</evidence>
<comment type="function">
    <text evidence="11">Catalyzes the dephosphorylation of histidinol-phosphate to histidinol, the direct precursor of histidine.</text>
</comment>
<feature type="binding site" evidence="12">
    <location>
        <position position="103"/>
    </location>
    <ligand>
        <name>Mg(2+)</name>
        <dbReference type="ChEBI" id="CHEBI:18420"/>
        <label>1</label>
        <note>catalytic</note>
    </ligand>
</feature>
<dbReference type="RefSeq" id="WP_162532650.1">
    <property type="nucleotide sequence ID" value="NZ_CP023994.1"/>
</dbReference>
<keyword evidence="6 12" id="KW-0479">Metal-binding</keyword>
<evidence type="ECO:0000256" key="6">
    <source>
        <dbReference type="ARBA" id="ARBA00022723"/>
    </source>
</evidence>
<accession>A0A2Z3RX75</accession>